<sequence length="564" mass="62902">MAAKRSFVVFDLGGVLYGTSAQEVFRRFEGSLGLPGNFFQDVIVKGGLDGPFSKAMLGQIGLMQLIAELDEDCKKAAAASGLSLPDNFSVAQAFEEITDQEILNTPLLQAALTLKNNGFKIAVLTNNWIDDRPQRHSTGRIFCLLQKYFDAVIESCRIGLQKPDPKIYEYTLEVLKAKPQEVIFLDDIGANLKPAREMGIATILVKDADSAVKELQDLTGVQLLGQEHLPPACEPENVVHGYVTIKPGTQLHFVEMGNGPAICLCHGFPESWFSWRYQIPALADAGFRVLALEMKGYGVSTAPPDIKEYSQEEICKDLVVFLDKMGISQAVFIGHDWGGATVWNMALFYPERVRAVASLNTPFRPANPKVDVMDLIRSIPVFDYQLYFQEPGVAEAELEKNLSRTLTMMIRTTKKEDRLPGVSLDVSKVRERGGLLVGLPENPPPSSLLPEPVLQYYIQQYKKSGFRGPVNWYRNMEANWSWNASAQGRKIRVPALMVTAGKDRVLHPEMSKNMEEWIPHLTRGHIEECGHFTQMERPAALNKILIGWLEEVHKNASPQTSAKL</sequence>
<dbReference type="Proteomes" id="UP001190640">
    <property type="component" value="Chromosome 1"/>
</dbReference>
<dbReference type="CDD" id="cd02603">
    <property type="entry name" value="HAD_sEH-N_like"/>
    <property type="match status" value="1"/>
</dbReference>
<dbReference type="NCBIfam" id="TIGR02247">
    <property type="entry name" value="HAD-1A3-hyp"/>
    <property type="match status" value="1"/>
</dbReference>
<reference evidence="6" key="1">
    <citation type="submission" date="2025-08" db="UniProtKB">
        <authorList>
            <consortium name="RefSeq"/>
        </authorList>
    </citation>
    <scope>IDENTIFICATION</scope>
    <source>
        <tissue evidence="6">Blood</tissue>
    </source>
</reference>
<evidence type="ECO:0000313" key="5">
    <source>
        <dbReference type="Proteomes" id="UP001190640"/>
    </source>
</evidence>
<keyword evidence="5" id="KW-1185">Reference proteome</keyword>
<dbReference type="KEGG" id="emc:129335898"/>
<evidence type="ECO:0000313" key="6">
    <source>
        <dbReference type="RefSeq" id="XP_054844736.1"/>
    </source>
</evidence>
<dbReference type="PRINTS" id="PR00111">
    <property type="entry name" value="ABHYDROLASE"/>
</dbReference>
<dbReference type="NCBIfam" id="TIGR01509">
    <property type="entry name" value="HAD-SF-IA-v3"/>
    <property type="match status" value="1"/>
</dbReference>
<keyword evidence="1 6" id="KW-0378">Hydrolase</keyword>
<dbReference type="SUPFAM" id="SSF53474">
    <property type="entry name" value="alpha/beta-Hydrolases"/>
    <property type="match status" value="1"/>
</dbReference>
<dbReference type="FunFam" id="3.40.50.1820:FF:000067">
    <property type="entry name" value="Bifunctional epoxide hydrolase 2"/>
    <property type="match status" value="1"/>
</dbReference>
<dbReference type="PRINTS" id="PR00412">
    <property type="entry name" value="EPOXHYDRLASE"/>
</dbReference>
<dbReference type="InterPro" id="IPR000639">
    <property type="entry name" value="Epox_hydrolase-like"/>
</dbReference>
<dbReference type="CTD" id="2053"/>
<name>A0AA97JX59_EUBMA</name>
<dbReference type="PANTHER" id="PTHR43329">
    <property type="entry name" value="EPOXIDE HYDROLASE"/>
    <property type="match status" value="1"/>
</dbReference>
<dbReference type="InterPro" id="IPR029058">
    <property type="entry name" value="AB_hydrolase_fold"/>
</dbReference>
<dbReference type="GeneID" id="129335898"/>
<dbReference type="InterPro" id="IPR036412">
    <property type="entry name" value="HAD-like_sf"/>
</dbReference>
<dbReference type="InterPro" id="IPR023198">
    <property type="entry name" value="PGP-like_dom2"/>
</dbReference>
<dbReference type="InterPro" id="IPR011945">
    <property type="entry name" value="HAD-SF_ppase_IA/epoxid_hydro_N"/>
</dbReference>
<dbReference type="Gene3D" id="3.40.50.1820">
    <property type="entry name" value="alpha/beta hydrolase"/>
    <property type="match status" value="1"/>
</dbReference>
<protein>
    <submittedName>
        <fullName evidence="6">Bifunctional epoxide hydrolase 2</fullName>
    </submittedName>
</protein>
<dbReference type="RefSeq" id="XP_054844736.1">
    <property type="nucleotide sequence ID" value="XM_054988761.1"/>
</dbReference>
<evidence type="ECO:0000256" key="3">
    <source>
        <dbReference type="ARBA" id="ARBA00038334"/>
    </source>
</evidence>
<keyword evidence="2" id="KW-0007">Acetylation</keyword>
<dbReference type="AlphaFoldDB" id="A0AA97JX59"/>
<dbReference type="Pfam" id="PF00702">
    <property type="entry name" value="Hydrolase"/>
    <property type="match status" value="1"/>
</dbReference>
<dbReference type="Gene3D" id="3.40.50.1000">
    <property type="entry name" value="HAD superfamily/HAD-like"/>
    <property type="match status" value="1"/>
</dbReference>
<comment type="similarity">
    <text evidence="3">Belongs to the AB hydrolase superfamily. Epoxide hydrolase family.</text>
</comment>
<evidence type="ECO:0000259" key="4">
    <source>
        <dbReference type="Pfam" id="PF00561"/>
    </source>
</evidence>
<dbReference type="Gene3D" id="1.10.150.240">
    <property type="entry name" value="Putative phosphatase, domain 2"/>
    <property type="match status" value="1"/>
</dbReference>
<dbReference type="InterPro" id="IPR000073">
    <property type="entry name" value="AB_hydrolase_1"/>
</dbReference>
<evidence type="ECO:0000256" key="2">
    <source>
        <dbReference type="ARBA" id="ARBA00022990"/>
    </source>
</evidence>
<dbReference type="Pfam" id="PF00561">
    <property type="entry name" value="Abhydrolase_1"/>
    <property type="match status" value="1"/>
</dbReference>
<dbReference type="SFLD" id="SFLDG01129">
    <property type="entry name" value="C1.5:_HAD__Beta-PGM__Phosphata"/>
    <property type="match status" value="1"/>
</dbReference>
<feature type="domain" description="AB hydrolase-1" evidence="4">
    <location>
        <begin position="260"/>
        <end position="538"/>
    </location>
</feature>
<evidence type="ECO:0000256" key="1">
    <source>
        <dbReference type="ARBA" id="ARBA00022801"/>
    </source>
</evidence>
<gene>
    <name evidence="6" type="primary">EPHX2</name>
</gene>
<proteinExistence type="inferred from homology"/>
<dbReference type="SUPFAM" id="SSF56784">
    <property type="entry name" value="HAD-like"/>
    <property type="match status" value="1"/>
</dbReference>
<accession>A0AA97JX59</accession>
<dbReference type="GO" id="GO:0004301">
    <property type="term" value="F:epoxide hydrolase activity"/>
    <property type="evidence" value="ECO:0007669"/>
    <property type="project" value="UniProtKB-ARBA"/>
</dbReference>
<dbReference type="SFLD" id="SFLDS00003">
    <property type="entry name" value="Haloacid_Dehalogenase"/>
    <property type="match status" value="1"/>
</dbReference>
<dbReference type="InterPro" id="IPR006439">
    <property type="entry name" value="HAD-SF_hydro_IA"/>
</dbReference>
<organism evidence="5 6">
    <name type="scientific">Eublepharis macularius</name>
    <name type="common">Leopard gecko</name>
    <name type="synonym">Cyrtodactylus macularius</name>
    <dbReference type="NCBI Taxonomy" id="481883"/>
    <lineage>
        <taxon>Eukaryota</taxon>
        <taxon>Metazoa</taxon>
        <taxon>Chordata</taxon>
        <taxon>Craniata</taxon>
        <taxon>Vertebrata</taxon>
        <taxon>Euteleostomi</taxon>
        <taxon>Lepidosauria</taxon>
        <taxon>Squamata</taxon>
        <taxon>Bifurcata</taxon>
        <taxon>Gekkota</taxon>
        <taxon>Eublepharidae</taxon>
        <taxon>Eublepharinae</taxon>
        <taxon>Eublepharis</taxon>
    </lineage>
</organism>
<dbReference type="InterPro" id="IPR023214">
    <property type="entry name" value="HAD_sf"/>
</dbReference>